<dbReference type="SUPFAM" id="SSF56059">
    <property type="entry name" value="Glutathione synthetase ATP-binding domain-like"/>
    <property type="match status" value="1"/>
</dbReference>
<dbReference type="GO" id="GO:0006189">
    <property type="term" value="P:'de novo' IMP biosynthetic process"/>
    <property type="evidence" value="ECO:0007669"/>
    <property type="project" value="UniProtKB-UniRule"/>
</dbReference>
<dbReference type="Pfam" id="PF22660">
    <property type="entry name" value="RS_preATP-grasp-like"/>
    <property type="match status" value="1"/>
</dbReference>
<keyword evidence="2 5" id="KW-0547">Nucleotide-binding</keyword>
<organism evidence="9 10">
    <name type="scientific">Comamonas testosteroni</name>
    <name type="common">Pseudomonas testosteroni</name>
    <dbReference type="NCBI Taxonomy" id="285"/>
    <lineage>
        <taxon>Bacteria</taxon>
        <taxon>Pseudomonadati</taxon>
        <taxon>Pseudomonadota</taxon>
        <taxon>Betaproteobacteria</taxon>
        <taxon>Burkholderiales</taxon>
        <taxon>Comamonadaceae</taxon>
        <taxon>Comamonas</taxon>
    </lineage>
</organism>
<keyword evidence="9" id="KW-0456">Lyase</keyword>
<dbReference type="Gene3D" id="3.40.50.20">
    <property type="match status" value="1"/>
</dbReference>
<comment type="pathway">
    <text evidence="5 6">Purine metabolism; IMP biosynthesis via de novo pathway; 5-amino-1-(5-phospho-D-ribosyl)imidazole-4-carboxylate from 5-amino-1-(5-phospho-D-ribosyl)imidazole (N5-CAIR route): step 1/2.</text>
</comment>
<dbReference type="GO" id="GO:0005829">
    <property type="term" value="C:cytosol"/>
    <property type="evidence" value="ECO:0007669"/>
    <property type="project" value="TreeGrafter"/>
</dbReference>
<dbReference type="Proteomes" id="UP000029553">
    <property type="component" value="Unassembled WGS sequence"/>
</dbReference>
<protein>
    <recommendedName>
        <fullName evidence="5 6">N5-carboxyaminoimidazole ribonucleotide synthase</fullName>
        <shortName evidence="5 6">N5-CAIR synthase</shortName>
        <ecNumber evidence="5 6">6.3.4.18</ecNumber>
    </recommendedName>
    <alternativeName>
        <fullName evidence="5 6">5-(carboxyamino)imidazole ribonucleotide synthetase</fullName>
    </alternativeName>
</protein>
<dbReference type="InterPro" id="IPR040686">
    <property type="entry name" value="PurK_C"/>
</dbReference>
<dbReference type="Gene3D" id="3.30.470.20">
    <property type="entry name" value="ATP-grasp fold, B domain"/>
    <property type="match status" value="1"/>
</dbReference>
<dbReference type="Pfam" id="PF02222">
    <property type="entry name" value="ATP-grasp"/>
    <property type="match status" value="1"/>
</dbReference>
<comment type="caution">
    <text evidence="9">The sequence shown here is derived from an EMBL/GenBank/DDBJ whole genome shotgun (WGS) entry which is preliminary data.</text>
</comment>
<dbReference type="RefSeq" id="WP_269799973.1">
    <property type="nucleotide sequence ID" value="NZ_AWOR01000065.1"/>
</dbReference>
<dbReference type="GO" id="GO:0034028">
    <property type="term" value="F:5-(carboxyamino)imidazole ribonucleotide synthase activity"/>
    <property type="evidence" value="ECO:0007669"/>
    <property type="project" value="UniProtKB-UniRule"/>
</dbReference>
<proteinExistence type="inferred from homology"/>
<dbReference type="NCBIfam" id="NF004676">
    <property type="entry name" value="PRK06019.1-2"/>
    <property type="match status" value="1"/>
</dbReference>
<evidence type="ECO:0000256" key="7">
    <source>
        <dbReference type="SAM" id="MobiDB-lite"/>
    </source>
</evidence>
<comment type="subunit">
    <text evidence="5 6">Homodimer.</text>
</comment>
<feature type="binding site" evidence="5">
    <location>
        <position position="139"/>
    </location>
    <ligand>
        <name>ATP</name>
        <dbReference type="ChEBI" id="CHEBI:30616"/>
    </ligand>
</feature>
<evidence type="ECO:0000256" key="2">
    <source>
        <dbReference type="ARBA" id="ARBA00022741"/>
    </source>
</evidence>
<evidence type="ECO:0000256" key="3">
    <source>
        <dbReference type="ARBA" id="ARBA00022755"/>
    </source>
</evidence>
<dbReference type="InterPro" id="IPR016185">
    <property type="entry name" value="PreATP-grasp_dom_sf"/>
</dbReference>
<dbReference type="InterPro" id="IPR005875">
    <property type="entry name" value="PurK"/>
</dbReference>
<dbReference type="GO" id="GO:0046872">
    <property type="term" value="F:metal ion binding"/>
    <property type="evidence" value="ECO:0007669"/>
    <property type="project" value="InterPro"/>
</dbReference>
<keyword evidence="3 5" id="KW-0658">Purine biosynthesis</keyword>
<dbReference type="GO" id="GO:0004638">
    <property type="term" value="F:phosphoribosylaminoimidazole carboxylase activity"/>
    <property type="evidence" value="ECO:0007669"/>
    <property type="project" value="InterPro"/>
</dbReference>
<feature type="binding site" evidence="5">
    <location>
        <position position="221"/>
    </location>
    <ligand>
        <name>ATP</name>
        <dbReference type="ChEBI" id="CHEBI:30616"/>
    </ligand>
</feature>
<accession>A0A096HE46</accession>
<dbReference type="NCBIfam" id="NF004677">
    <property type="entry name" value="PRK06019.1-3"/>
    <property type="match status" value="1"/>
</dbReference>
<dbReference type="AlphaFoldDB" id="A0A096HE46"/>
<reference evidence="9 10" key="1">
    <citation type="submission" date="2013-09" db="EMBL/GenBank/DDBJ databases">
        <title>High correlation between genotypes and phenotypes of environmental bacteria Comamonas testosteroni strains.</title>
        <authorList>
            <person name="Liu L."/>
            <person name="Zhu W."/>
            <person name="Xia X."/>
            <person name="Xu B."/>
            <person name="Luo M."/>
            <person name="Wang G."/>
        </authorList>
    </citation>
    <scope>NUCLEOTIDE SEQUENCE [LARGE SCALE GENOMIC DNA]</scope>
    <source>
        <strain evidence="9 10">JL40</strain>
    </source>
</reference>
<comment type="function">
    <text evidence="6">Catalyzes the ATP-dependent conversion of 5-aminoimidazole ribonucleotide (AIR) and HCO(3)- to N5-carboxyaminoimidazole ribonucleotide (N5-CAIR).</text>
</comment>
<comment type="function">
    <text evidence="5">Catalyzes the ATP-dependent conversion of 5-aminoimidazole ribonucleotide (AIR) and HCO(3)(-) to N5-carboxyaminoimidazole ribonucleotide (N5-CAIR).</text>
</comment>
<dbReference type="EC" id="6.3.4.18" evidence="5 6"/>
<name>A0A096HE46_COMTE</name>
<dbReference type="PANTHER" id="PTHR11609">
    <property type="entry name" value="PURINE BIOSYNTHESIS PROTEIN 6/7, PUR6/7"/>
    <property type="match status" value="1"/>
</dbReference>
<keyword evidence="4 5" id="KW-0067">ATP-binding</keyword>
<feature type="binding site" evidence="5">
    <location>
        <begin position="299"/>
        <end position="300"/>
    </location>
    <ligand>
        <name>ATP</name>
        <dbReference type="ChEBI" id="CHEBI:30616"/>
    </ligand>
</feature>
<keyword evidence="1 5" id="KW-0436">Ligase</keyword>
<dbReference type="GO" id="GO:0005524">
    <property type="term" value="F:ATP binding"/>
    <property type="evidence" value="ECO:0007669"/>
    <property type="project" value="UniProtKB-UniRule"/>
</dbReference>
<comment type="catalytic activity">
    <reaction evidence="5 6">
        <text>5-amino-1-(5-phospho-beta-D-ribosyl)imidazole + hydrogencarbonate + ATP = 5-carboxyamino-1-(5-phospho-D-ribosyl)imidazole + ADP + phosphate + 2 H(+)</text>
        <dbReference type="Rhea" id="RHEA:19317"/>
        <dbReference type="ChEBI" id="CHEBI:15378"/>
        <dbReference type="ChEBI" id="CHEBI:17544"/>
        <dbReference type="ChEBI" id="CHEBI:30616"/>
        <dbReference type="ChEBI" id="CHEBI:43474"/>
        <dbReference type="ChEBI" id="CHEBI:58730"/>
        <dbReference type="ChEBI" id="CHEBI:137981"/>
        <dbReference type="ChEBI" id="CHEBI:456216"/>
        <dbReference type="EC" id="6.3.4.18"/>
    </reaction>
</comment>
<dbReference type="PROSITE" id="PS50975">
    <property type="entry name" value="ATP_GRASP"/>
    <property type="match status" value="1"/>
</dbReference>
<dbReference type="UniPathway" id="UPA00074">
    <property type="reaction ID" value="UER00942"/>
</dbReference>
<feature type="compositionally biased region" description="Polar residues" evidence="7">
    <location>
        <begin position="1"/>
        <end position="15"/>
    </location>
</feature>
<dbReference type="HAMAP" id="MF_01928">
    <property type="entry name" value="PurK"/>
    <property type="match status" value="1"/>
</dbReference>
<dbReference type="SUPFAM" id="SSF52440">
    <property type="entry name" value="PreATP-grasp domain"/>
    <property type="match status" value="1"/>
</dbReference>
<dbReference type="FunFam" id="3.30.1490.20:FF:000015">
    <property type="entry name" value="N5-carboxyaminoimidazole ribonucleotide synthase"/>
    <property type="match status" value="1"/>
</dbReference>
<dbReference type="InterPro" id="IPR011054">
    <property type="entry name" value="Rudment_hybrid_motif"/>
</dbReference>
<comment type="similarity">
    <text evidence="5 6">Belongs to the PurK/PurT family.</text>
</comment>
<evidence type="ECO:0000256" key="1">
    <source>
        <dbReference type="ARBA" id="ARBA00022598"/>
    </source>
</evidence>
<dbReference type="InterPro" id="IPR011761">
    <property type="entry name" value="ATP-grasp"/>
</dbReference>
<dbReference type="NCBIfam" id="TIGR01161">
    <property type="entry name" value="purK"/>
    <property type="match status" value="1"/>
</dbReference>
<evidence type="ECO:0000259" key="8">
    <source>
        <dbReference type="PROSITE" id="PS50975"/>
    </source>
</evidence>
<evidence type="ECO:0000313" key="10">
    <source>
        <dbReference type="Proteomes" id="UP000029553"/>
    </source>
</evidence>
<dbReference type="Pfam" id="PF17769">
    <property type="entry name" value="PurK_C"/>
    <property type="match status" value="1"/>
</dbReference>
<evidence type="ECO:0000256" key="5">
    <source>
        <dbReference type="HAMAP-Rule" id="MF_01928"/>
    </source>
</evidence>
<dbReference type="SUPFAM" id="SSF51246">
    <property type="entry name" value="Rudiment single hybrid motif"/>
    <property type="match status" value="1"/>
</dbReference>
<feature type="binding site" evidence="5">
    <location>
        <position position="178"/>
    </location>
    <ligand>
        <name>ATP</name>
        <dbReference type="ChEBI" id="CHEBI:30616"/>
    </ligand>
</feature>
<feature type="binding site" evidence="5">
    <location>
        <begin position="183"/>
        <end position="189"/>
    </location>
    <ligand>
        <name>ATP</name>
        <dbReference type="ChEBI" id="CHEBI:30616"/>
    </ligand>
</feature>
<sequence>MSAHDTQAMSATGPSQGAKAPLGGSAAHAVANVGAPILPGATLGVLGGGQLGRMFAHAAQAMGYFTAVLDKDETSPAGLVSHQHVRTGYEDPQGLAELARLCAAVTTEFENVPAGSLNKLAESLPVSPAGSAVAIAQDRAAEKAHFVKCGVPCAPYAVIETAEQLAAVNDALLPGILKTARMGYDGKGQIRVKTREELIQAWSELRQVACVLEKMLPLAHECSVIVARGRNGDIVNLPVQRNLHRDGILAVTEVYEGNVPAAQAEQAVAAAKSVAIGLDYVGVLCVEFFVLDNGQLVVNEIAPRPHNSGHYSQNAMDVSQFELQVRCMTNLPLVQPRQHSATVMLNLLGDLWFKNDGTAQAPAWDQILALPGAHLHLYGKVDAKPARKMGHLNITAASPEKARETALKAAEILGIAAF</sequence>
<dbReference type="PANTHER" id="PTHR11609:SF5">
    <property type="entry name" value="PHOSPHORIBOSYLAMINOIMIDAZOLE CARBOXYLASE"/>
    <property type="match status" value="1"/>
</dbReference>
<evidence type="ECO:0000256" key="4">
    <source>
        <dbReference type="ARBA" id="ARBA00022840"/>
    </source>
</evidence>
<dbReference type="InterPro" id="IPR013815">
    <property type="entry name" value="ATP_grasp_subdomain_1"/>
</dbReference>
<dbReference type="Gene3D" id="3.30.1490.20">
    <property type="entry name" value="ATP-grasp fold, A domain"/>
    <property type="match status" value="1"/>
</dbReference>
<feature type="binding site" evidence="5">
    <location>
        <position position="244"/>
    </location>
    <ligand>
        <name>ATP</name>
        <dbReference type="ChEBI" id="CHEBI:30616"/>
    </ligand>
</feature>
<feature type="region of interest" description="Disordered" evidence="7">
    <location>
        <begin position="1"/>
        <end position="22"/>
    </location>
</feature>
<gene>
    <name evidence="5 6" type="primary">purK</name>
    <name evidence="9" type="ORF">P353_19395</name>
</gene>
<dbReference type="InterPro" id="IPR054350">
    <property type="entry name" value="PurT/PurK_preATP-grasp"/>
</dbReference>
<feature type="domain" description="ATP-grasp" evidence="8">
    <location>
        <begin position="143"/>
        <end position="329"/>
    </location>
</feature>
<evidence type="ECO:0000256" key="6">
    <source>
        <dbReference type="RuleBase" id="RU361200"/>
    </source>
</evidence>
<evidence type="ECO:0000313" key="9">
    <source>
        <dbReference type="EMBL" id="KGH27122.1"/>
    </source>
</evidence>
<dbReference type="InterPro" id="IPR003135">
    <property type="entry name" value="ATP-grasp_carboxylate-amine"/>
</dbReference>
<feature type="binding site" evidence="5">
    <location>
        <begin position="213"/>
        <end position="216"/>
    </location>
    <ligand>
        <name>ATP</name>
        <dbReference type="ChEBI" id="CHEBI:30616"/>
    </ligand>
</feature>
<dbReference type="EMBL" id="AWOR01000065">
    <property type="protein sequence ID" value="KGH27122.1"/>
    <property type="molecule type" value="Genomic_DNA"/>
</dbReference>
<dbReference type="NCBIfam" id="NF004679">
    <property type="entry name" value="PRK06019.1-5"/>
    <property type="match status" value="1"/>
</dbReference>